<keyword evidence="1" id="KW-0812">Transmembrane</keyword>
<protein>
    <submittedName>
        <fullName evidence="2">(rape) hypothetical protein</fullName>
    </submittedName>
</protein>
<keyword evidence="1" id="KW-0472">Membrane</keyword>
<dbReference type="AlphaFoldDB" id="A0A816KME4"/>
<name>A0A816KME4_BRANA</name>
<feature type="transmembrane region" description="Helical" evidence="1">
    <location>
        <begin position="30"/>
        <end position="52"/>
    </location>
</feature>
<accession>A0A816KME4</accession>
<reference evidence="2" key="1">
    <citation type="submission" date="2021-01" db="EMBL/GenBank/DDBJ databases">
        <authorList>
            <consortium name="Genoscope - CEA"/>
            <person name="William W."/>
        </authorList>
    </citation>
    <scope>NUCLEOTIDE SEQUENCE</scope>
</reference>
<dbReference type="Proteomes" id="UP001295469">
    <property type="component" value="Chromosome C02"/>
</dbReference>
<proteinExistence type="predicted"/>
<dbReference type="EMBL" id="HG994366">
    <property type="protein sequence ID" value="CAF1920777.1"/>
    <property type="molecule type" value="Genomic_DNA"/>
</dbReference>
<evidence type="ECO:0000313" key="2">
    <source>
        <dbReference type="EMBL" id="CAF1920777.1"/>
    </source>
</evidence>
<sequence>MYPHDLLTKIVMKWDHFQVGKGPININRKYGNFTSTFIIYFPNLSFIWYLFIIEGRRFPPFFPTFISAMPASSFILARSSLGV</sequence>
<keyword evidence="1" id="KW-1133">Transmembrane helix</keyword>
<gene>
    <name evidence="2" type="ORF">DARMORV10_C02P57420.1</name>
</gene>
<organism evidence="2">
    <name type="scientific">Brassica napus</name>
    <name type="common">Rape</name>
    <dbReference type="NCBI Taxonomy" id="3708"/>
    <lineage>
        <taxon>Eukaryota</taxon>
        <taxon>Viridiplantae</taxon>
        <taxon>Streptophyta</taxon>
        <taxon>Embryophyta</taxon>
        <taxon>Tracheophyta</taxon>
        <taxon>Spermatophyta</taxon>
        <taxon>Magnoliopsida</taxon>
        <taxon>eudicotyledons</taxon>
        <taxon>Gunneridae</taxon>
        <taxon>Pentapetalae</taxon>
        <taxon>rosids</taxon>
        <taxon>malvids</taxon>
        <taxon>Brassicales</taxon>
        <taxon>Brassicaceae</taxon>
        <taxon>Brassiceae</taxon>
        <taxon>Brassica</taxon>
    </lineage>
</organism>
<evidence type="ECO:0000256" key="1">
    <source>
        <dbReference type="SAM" id="Phobius"/>
    </source>
</evidence>